<accession>A0A6L5YMD1</accession>
<proteinExistence type="predicted"/>
<name>A0A6L5YMD1_9FIRM</name>
<evidence type="ECO:0000313" key="3">
    <source>
        <dbReference type="Proteomes" id="UP000476055"/>
    </source>
</evidence>
<dbReference type="Proteomes" id="UP000476055">
    <property type="component" value="Unassembled WGS sequence"/>
</dbReference>
<keyword evidence="1" id="KW-0812">Transmembrane</keyword>
<protein>
    <submittedName>
        <fullName evidence="2">Uncharacterized protein</fullName>
    </submittedName>
</protein>
<keyword evidence="3" id="KW-1185">Reference proteome</keyword>
<reference evidence="2 3" key="1">
    <citation type="submission" date="2019-08" db="EMBL/GenBank/DDBJ databases">
        <title>In-depth cultivation of the pig gut microbiome towards novel bacterial diversity and tailored functional studies.</title>
        <authorList>
            <person name="Wylensek D."/>
            <person name="Hitch T.C.A."/>
            <person name="Clavel T."/>
        </authorList>
    </citation>
    <scope>NUCLEOTIDE SEQUENCE [LARGE SCALE GENOMIC DNA]</scope>
    <source>
        <strain evidence="2 3">WCA3-601-WT-6H</strain>
    </source>
</reference>
<dbReference type="Pfam" id="PF19510">
    <property type="entry name" value="DUF6044"/>
    <property type="match status" value="1"/>
</dbReference>
<evidence type="ECO:0000313" key="2">
    <source>
        <dbReference type="EMBL" id="MST59110.1"/>
    </source>
</evidence>
<feature type="transmembrane region" description="Helical" evidence="1">
    <location>
        <begin position="225"/>
        <end position="247"/>
    </location>
</feature>
<feature type="transmembrane region" description="Helical" evidence="1">
    <location>
        <begin position="285"/>
        <end position="302"/>
    </location>
</feature>
<feature type="transmembrane region" description="Helical" evidence="1">
    <location>
        <begin position="387"/>
        <end position="406"/>
    </location>
</feature>
<feature type="transmembrane region" description="Helical" evidence="1">
    <location>
        <begin position="183"/>
        <end position="213"/>
    </location>
</feature>
<comment type="caution">
    <text evidence="2">The sequence shown here is derived from an EMBL/GenBank/DDBJ whole genome shotgun (WGS) entry which is preliminary data.</text>
</comment>
<organism evidence="2 3">
    <name type="scientific">Waltera intestinalis</name>
    <dbReference type="NCBI Taxonomy" id="2606635"/>
    <lineage>
        <taxon>Bacteria</taxon>
        <taxon>Bacillati</taxon>
        <taxon>Bacillota</taxon>
        <taxon>Clostridia</taxon>
        <taxon>Lachnospirales</taxon>
        <taxon>Lachnospiraceae</taxon>
        <taxon>Waltera</taxon>
    </lineage>
</organism>
<feature type="transmembrane region" description="Helical" evidence="1">
    <location>
        <begin position="314"/>
        <end position="335"/>
    </location>
</feature>
<dbReference type="RefSeq" id="WP_154498381.1">
    <property type="nucleotide sequence ID" value="NZ_VUMU01000020.1"/>
</dbReference>
<dbReference type="EMBL" id="VUMU01000020">
    <property type="protein sequence ID" value="MST59110.1"/>
    <property type="molecule type" value="Genomic_DNA"/>
</dbReference>
<dbReference type="InterPro" id="IPR046107">
    <property type="entry name" value="DUF6044"/>
</dbReference>
<keyword evidence="1" id="KW-1133">Transmembrane helix</keyword>
<feature type="transmembrane region" description="Helical" evidence="1">
    <location>
        <begin position="12"/>
        <end position="32"/>
    </location>
</feature>
<keyword evidence="1" id="KW-0472">Membrane</keyword>
<feature type="transmembrane region" description="Helical" evidence="1">
    <location>
        <begin position="95"/>
        <end position="120"/>
    </location>
</feature>
<feature type="transmembrane region" description="Helical" evidence="1">
    <location>
        <begin position="355"/>
        <end position="375"/>
    </location>
</feature>
<sequence length="591" mass="67120">MTERRKMKKPENVWFLLGALAVLAMGIPYLILGKDAIFVYHDQLDGEVIAYLLQARHLWDGSGILPEFMNGAARTALTMPAPACLLLYRLLPAETALACMQVAGSFVGYVGMFLLLWWAAEDSEILSGRKGTVGFLAMTVGCMYAYLPFLPVYGLSQYGLPMLLYCVLRLRERDRSISDRLLYYAYVVFFGVNSSLVLSGFAVLGIWAVWEIIAALRRKYSAAQGIAWILLLLTYLLENGALFLQIFGVGESTVSHKAEYALTAVSFWEQWKTNLLQGGQHSVDYHGWILLIAVFTVIAVIRRRAGDSKRIFRSLAISCGCIVFIATAAALWDSGIGVSLRSGWGALKGFQANRVLWLSPCLWYFALGCCLLLLLRQLCEKRCVRNVILFTVTMILTVTTAGQILFQSNLKPNLQKTVNREYGAMSFRDYYAIDVLDQVQEYIYDNFGERPEDYRVVSLGIDPAAALYHGFYCLDGYSNNYSLEYKHCFREIIAPELAKSEYLEDNFDHWGNRCYLFSAECPGYYTIQKGGFYFQNYEIDTERLRELGGTYLLSAAYIDHSENTGLEPVREEAFETEDSYYRIYLYRIMEK</sequence>
<dbReference type="AlphaFoldDB" id="A0A6L5YMD1"/>
<evidence type="ECO:0000256" key="1">
    <source>
        <dbReference type="SAM" id="Phobius"/>
    </source>
</evidence>
<feature type="transmembrane region" description="Helical" evidence="1">
    <location>
        <begin position="132"/>
        <end position="153"/>
    </location>
</feature>
<gene>
    <name evidence="2" type="ORF">FYJ59_12855</name>
</gene>